<dbReference type="Pfam" id="PF06050">
    <property type="entry name" value="HGD-D"/>
    <property type="match status" value="1"/>
</dbReference>
<comment type="similarity">
    <text evidence="2">Belongs to the FldB/FldC dehydratase alpha/beta subunit family.</text>
</comment>
<keyword evidence="4" id="KW-1185">Reference proteome</keyword>
<comment type="cofactor">
    <cofactor evidence="1">
        <name>[4Fe-4S] cluster</name>
        <dbReference type="ChEBI" id="CHEBI:49883"/>
    </cofactor>
</comment>
<dbReference type="AlphaFoldDB" id="A0A517DQY7"/>
<evidence type="ECO:0000256" key="2">
    <source>
        <dbReference type="ARBA" id="ARBA00005806"/>
    </source>
</evidence>
<name>A0A517DQY7_9FIRM</name>
<protein>
    <submittedName>
        <fullName evidence="3">2-hydroxyglutaryl-CoA dehydratase, D-component</fullName>
    </submittedName>
</protein>
<dbReference type="Proteomes" id="UP000320776">
    <property type="component" value="Chromosome"/>
</dbReference>
<dbReference type="GO" id="GO:0016836">
    <property type="term" value="F:hydro-lyase activity"/>
    <property type="evidence" value="ECO:0007669"/>
    <property type="project" value="UniProtKB-ARBA"/>
</dbReference>
<accession>A0A517DQY7</accession>
<dbReference type="PANTHER" id="PTHR30548:SF3">
    <property type="entry name" value="2-HYDROXYACYL-COA DEHYDRATASE"/>
    <property type="match status" value="1"/>
</dbReference>
<organism evidence="3 4">
    <name type="scientific">Sporomusa termitida</name>
    <dbReference type="NCBI Taxonomy" id="2377"/>
    <lineage>
        <taxon>Bacteria</taxon>
        <taxon>Bacillati</taxon>
        <taxon>Bacillota</taxon>
        <taxon>Negativicutes</taxon>
        <taxon>Selenomonadales</taxon>
        <taxon>Sporomusaceae</taxon>
        <taxon>Sporomusa</taxon>
    </lineage>
</organism>
<dbReference type="Gene3D" id="3.40.50.11890">
    <property type="match status" value="1"/>
</dbReference>
<dbReference type="KEGG" id="sted:SPTER_10570"/>
<evidence type="ECO:0000313" key="4">
    <source>
        <dbReference type="Proteomes" id="UP000320776"/>
    </source>
</evidence>
<evidence type="ECO:0000256" key="1">
    <source>
        <dbReference type="ARBA" id="ARBA00001966"/>
    </source>
</evidence>
<dbReference type="Gene3D" id="3.40.50.11900">
    <property type="match status" value="1"/>
</dbReference>
<reference evidence="3 4" key="1">
    <citation type="submission" date="2019-02" db="EMBL/GenBank/DDBJ databases">
        <title>Closed genome of Sporomusa termitida DSM 4440.</title>
        <authorList>
            <person name="Poehlein A."/>
            <person name="Daniel R."/>
        </authorList>
    </citation>
    <scope>NUCLEOTIDE SEQUENCE [LARGE SCALE GENOMIC DNA]</scope>
    <source>
        <strain evidence="3 4">DSM 4440</strain>
    </source>
</reference>
<evidence type="ECO:0000313" key="3">
    <source>
        <dbReference type="EMBL" id="QDR79761.1"/>
    </source>
</evidence>
<dbReference type="InterPro" id="IPR010327">
    <property type="entry name" value="FldB/FldC_alpha/beta"/>
</dbReference>
<dbReference type="OrthoDB" id="9810278at2"/>
<proteinExistence type="inferred from homology"/>
<dbReference type="PANTHER" id="PTHR30548">
    <property type="entry name" value="2-HYDROXYGLUTARYL-COA DEHYDRATASE, D-COMPONENT-RELATED"/>
    <property type="match status" value="1"/>
</dbReference>
<dbReference type="RefSeq" id="WP_144352759.1">
    <property type="nucleotide sequence ID" value="NZ_CP036259.1"/>
</dbReference>
<dbReference type="EMBL" id="CP036259">
    <property type="protein sequence ID" value="QDR79761.1"/>
    <property type="molecule type" value="Genomic_DNA"/>
</dbReference>
<gene>
    <name evidence="3" type="ORF">SPTER_10570</name>
</gene>
<sequence length="331" mass="37333">MARIGITTTVPVEIILAAGHTPVDLNNIFITSPDAGRMVETAEEAGYPRNICGWIKGLYAVVVNKELNAGFGGIDKVIAVTQGDCSNTHALMETYELAGVETIPFAYPFDRDYDLLKLQMEKLMDVLGTDWAAVNAVKKQLDKLRLQVAEIDRLTWQANTVNGFNNHLYQVSCSDFNSDAGVFAQDVDRFLTVAGNACEYAEELRLGYIGVPPIFTDLYPYLETMGARVVFNEVQRQFAMPFATADLVEQYRLYTYPYGVFGRIKDIEAEIERRNLDGIIHYVQSFCFRQIEDMILRQKLAVPILTIEGDNPGRLDARTRLRLDSFLEMLR</sequence>